<gene>
    <name evidence="1" type="ORF">HJG54_32155</name>
</gene>
<evidence type="ECO:0000313" key="1">
    <source>
        <dbReference type="EMBL" id="WNZ27530.1"/>
    </source>
</evidence>
<organism evidence="1">
    <name type="scientific">Leptolyngbya sp. NK1-12</name>
    <dbReference type="NCBI Taxonomy" id="2547451"/>
    <lineage>
        <taxon>Bacteria</taxon>
        <taxon>Bacillati</taxon>
        <taxon>Cyanobacteriota</taxon>
        <taxon>Cyanophyceae</taxon>
        <taxon>Leptolyngbyales</taxon>
        <taxon>Leptolyngbyaceae</taxon>
        <taxon>Leptolyngbya group</taxon>
        <taxon>Leptolyngbya</taxon>
    </lineage>
</organism>
<accession>A0AA96WMM1</accession>
<dbReference type="EMBL" id="CP053587">
    <property type="protein sequence ID" value="WNZ27530.1"/>
    <property type="molecule type" value="Genomic_DNA"/>
</dbReference>
<sequence>MVSYALKQAPEIILEVPGRDSRKQRQQALDQLVDRANEDEALRAKLADGAGHDDLIVVTEQVPTVTKEPDPDDTTVEDVKTLVQAIVSYGFMRVRLEQDRQEAQAVLKELEAIFDPKLELTEEMVAELKKKSKLLISYAENKAAFGDVRANAEQSQTKLEKILELERSAMR</sequence>
<dbReference type="AlphaFoldDB" id="A0AA96WMM1"/>
<reference evidence="1" key="1">
    <citation type="submission" date="2020-05" db="EMBL/GenBank/DDBJ databases">
        <authorList>
            <person name="Zhu T."/>
            <person name="Keshari N."/>
            <person name="Lu X."/>
        </authorList>
    </citation>
    <scope>NUCLEOTIDE SEQUENCE</scope>
    <source>
        <strain evidence="1">NK1-12</strain>
    </source>
</reference>
<protein>
    <submittedName>
        <fullName evidence="1">Uncharacterized protein</fullName>
    </submittedName>
</protein>
<proteinExistence type="predicted"/>
<name>A0AA96WMM1_9CYAN</name>
<dbReference type="RefSeq" id="WP_316435868.1">
    <property type="nucleotide sequence ID" value="NZ_CP053587.1"/>
</dbReference>